<dbReference type="AlphaFoldDB" id="A0A443L9M6"/>
<gene>
    <name evidence="2" type="ORF">EOW65_15135</name>
</gene>
<comment type="caution">
    <text evidence="2">The sequence shown here is derived from an EMBL/GenBank/DDBJ whole genome shotgun (WGS) entry which is preliminary data.</text>
</comment>
<dbReference type="GO" id="GO:0003677">
    <property type="term" value="F:DNA binding"/>
    <property type="evidence" value="ECO:0007669"/>
    <property type="project" value="UniProtKB-KW"/>
</dbReference>
<proteinExistence type="predicted"/>
<accession>A0A443L9M6</accession>
<reference evidence="2 3" key="1">
    <citation type="submission" date="2019-01" db="EMBL/GenBank/DDBJ databases">
        <title>Sinorhodobacter populi sp. nov. isolated from the symptomatic bark tissue of Populus euramericana canker.</title>
        <authorList>
            <person name="Xu G."/>
        </authorList>
    </citation>
    <scope>NUCLEOTIDE SEQUENCE [LARGE SCALE GENOMIC DNA]</scope>
    <source>
        <strain evidence="2 3">CCTCC AB2012026</strain>
    </source>
</reference>
<dbReference type="InterPro" id="IPR013321">
    <property type="entry name" value="Arc_rbn_hlx_hlx"/>
</dbReference>
<dbReference type="InterPro" id="IPR005569">
    <property type="entry name" value="Arc_DNA-bd_dom"/>
</dbReference>
<keyword evidence="3" id="KW-1185">Reference proteome</keyword>
<evidence type="ECO:0000313" key="2">
    <source>
        <dbReference type="EMBL" id="RWR45876.1"/>
    </source>
</evidence>
<organism evidence="2 3">
    <name type="scientific">Paenirhodobacter ferrireducens</name>
    <dbReference type="NCBI Taxonomy" id="1215032"/>
    <lineage>
        <taxon>Bacteria</taxon>
        <taxon>Pseudomonadati</taxon>
        <taxon>Pseudomonadota</taxon>
        <taxon>Alphaproteobacteria</taxon>
        <taxon>Rhodobacterales</taxon>
        <taxon>Rhodobacter group</taxon>
        <taxon>Paenirhodobacter</taxon>
    </lineage>
</organism>
<dbReference type="SUPFAM" id="SSF47598">
    <property type="entry name" value="Ribbon-helix-helix"/>
    <property type="match status" value="1"/>
</dbReference>
<keyword evidence="2" id="KW-0238">DNA-binding</keyword>
<protein>
    <submittedName>
        <fullName evidence="2">Arc family DNA-binding protein</fullName>
    </submittedName>
</protein>
<evidence type="ECO:0000259" key="1">
    <source>
        <dbReference type="Pfam" id="PF03869"/>
    </source>
</evidence>
<dbReference type="InterPro" id="IPR010985">
    <property type="entry name" value="Ribbon_hlx_hlx"/>
</dbReference>
<dbReference type="RefSeq" id="WP_128150829.1">
    <property type="nucleotide sequence ID" value="NZ_SAVB01000022.1"/>
</dbReference>
<name>A0A443L9M6_9RHOB</name>
<feature type="domain" description="Arc-like DNA binding" evidence="1">
    <location>
        <begin position="10"/>
        <end position="46"/>
    </location>
</feature>
<evidence type="ECO:0000313" key="3">
    <source>
        <dbReference type="Proteomes" id="UP000286594"/>
    </source>
</evidence>
<sequence length="141" mass="16023">MAEEQNRTLNDKFMLRLPDGMRDRIKAAAEANNRSMNAEIVATLEEKYPAPKLPIREIARSIATLLTLVDSEDRDELVRKLQVPWDAFAERLGPHQATTGMFELAEVLNNIEKSLGRRLTPEDIEDLWDLIPSSQQIGPKN</sequence>
<dbReference type="Pfam" id="PF03869">
    <property type="entry name" value="Arc"/>
    <property type="match status" value="1"/>
</dbReference>
<dbReference type="OrthoDB" id="6890552at2"/>
<dbReference type="Proteomes" id="UP000286594">
    <property type="component" value="Unassembled WGS sequence"/>
</dbReference>
<dbReference type="EMBL" id="SAVB01000022">
    <property type="protein sequence ID" value="RWR45876.1"/>
    <property type="molecule type" value="Genomic_DNA"/>
</dbReference>
<dbReference type="Gene3D" id="1.10.1220.10">
    <property type="entry name" value="Met repressor-like"/>
    <property type="match status" value="1"/>
</dbReference>
<dbReference type="GO" id="GO:0006355">
    <property type="term" value="P:regulation of DNA-templated transcription"/>
    <property type="evidence" value="ECO:0007669"/>
    <property type="project" value="InterPro"/>
</dbReference>